<dbReference type="SUPFAM" id="SSF46785">
    <property type="entry name" value="Winged helix' DNA-binding domain"/>
    <property type="match status" value="1"/>
</dbReference>
<evidence type="ECO:0000313" key="2">
    <source>
        <dbReference type="EMBL" id="MCP2010627.1"/>
    </source>
</evidence>
<keyword evidence="2" id="KW-0238">DNA-binding</keyword>
<gene>
    <name evidence="2" type="ORF">L1274_004369</name>
</gene>
<comment type="caution">
    <text evidence="2">The sequence shown here is derived from an EMBL/GenBank/DDBJ whole genome shotgun (WGS) entry which is preliminary data.</text>
</comment>
<dbReference type="InterPro" id="IPR036390">
    <property type="entry name" value="WH_DNA-bd_sf"/>
</dbReference>
<dbReference type="PANTHER" id="PTHR39515:SF2">
    <property type="entry name" value="HTH-TYPE TRANSCRIPTIONAL REGULATOR RV0880"/>
    <property type="match status" value="1"/>
</dbReference>
<dbReference type="InterPro" id="IPR000835">
    <property type="entry name" value="HTH_MarR-typ"/>
</dbReference>
<accession>A0ABT1GNR9</accession>
<evidence type="ECO:0000259" key="1">
    <source>
        <dbReference type="PROSITE" id="PS50995"/>
    </source>
</evidence>
<protein>
    <submittedName>
        <fullName evidence="2">DNA-binding MarR family transcriptional regulator</fullName>
    </submittedName>
</protein>
<dbReference type="InterPro" id="IPR052526">
    <property type="entry name" value="HTH-type_Bedaq_tolerance"/>
</dbReference>
<dbReference type="EMBL" id="JALJZU010000009">
    <property type="protein sequence ID" value="MCP2010627.1"/>
    <property type="molecule type" value="Genomic_DNA"/>
</dbReference>
<dbReference type="PROSITE" id="PS50995">
    <property type="entry name" value="HTH_MARR_2"/>
    <property type="match status" value="1"/>
</dbReference>
<reference evidence="2" key="1">
    <citation type="submission" date="2022-03" db="EMBL/GenBank/DDBJ databases">
        <title>Genome Encyclopedia of Bacteria and Archaea VI: Functional Genomics of Type Strains.</title>
        <authorList>
            <person name="Whitman W."/>
        </authorList>
    </citation>
    <scope>NUCLEOTIDE SEQUENCE</scope>
    <source>
        <strain evidence="2">HSC-15S17</strain>
    </source>
</reference>
<evidence type="ECO:0000313" key="3">
    <source>
        <dbReference type="Proteomes" id="UP001162889"/>
    </source>
</evidence>
<dbReference type="Proteomes" id="UP001162889">
    <property type="component" value="Unassembled WGS sequence"/>
</dbReference>
<dbReference type="Gene3D" id="1.10.287.100">
    <property type="match status" value="1"/>
</dbReference>
<name>A0ABT1GNR9_9BURK</name>
<dbReference type="PANTHER" id="PTHR39515">
    <property type="entry name" value="CONSERVED PROTEIN"/>
    <property type="match status" value="1"/>
</dbReference>
<dbReference type="InterPro" id="IPR036388">
    <property type="entry name" value="WH-like_DNA-bd_sf"/>
</dbReference>
<dbReference type="GO" id="GO:0003677">
    <property type="term" value="F:DNA binding"/>
    <property type="evidence" value="ECO:0007669"/>
    <property type="project" value="UniProtKB-KW"/>
</dbReference>
<keyword evidence="3" id="KW-1185">Reference proteome</keyword>
<dbReference type="Gene3D" id="1.10.10.10">
    <property type="entry name" value="Winged helix-like DNA-binding domain superfamily/Winged helix DNA-binding domain"/>
    <property type="match status" value="1"/>
</dbReference>
<organism evidence="2 3">
    <name type="scientific">Duganella violaceipulchra</name>
    <dbReference type="NCBI Taxonomy" id="2849652"/>
    <lineage>
        <taxon>Bacteria</taxon>
        <taxon>Pseudomonadati</taxon>
        <taxon>Pseudomonadota</taxon>
        <taxon>Betaproteobacteria</taxon>
        <taxon>Burkholderiales</taxon>
        <taxon>Oxalobacteraceae</taxon>
        <taxon>Telluria group</taxon>
        <taxon>Duganella</taxon>
    </lineage>
</organism>
<dbReference type="SMART" id="SM00347">
    <property type="entry name" value="HTH_MARR"/>
    <property type="match status" value="1"/>
</dbReference>
<sequence>MTVVRRLRREAQNDVEPWPRILLLGAIDRSNKQAMPSERALSTAMHSSNLAVALRELNAQWVIERMPDQADKRKIRVALTAEGQWLLYESRARRERWLSEAISACLTAEERALLFTAGEMLERVAVYEGGAPPLPVMTVEAVLDYCPLSSRIVPPFTTSPHLGTERIDHEHRIYRPRLYRRHHAPKRENRAFGRACRRTRRDR</sequence>
<proteinExistence type="predicted"/>
<feature type="domain" description="HTH marR-type" evidence="1">
    <location>
        <begin position="1"/>
        <end position="123"/>
    </location>
</feature>